<keyword evidence="3" id="KW-1185">Reference proteome</keyword>
<evidence type="ECO:0000256" key="1">
    <source>
        <dbReference type="SAM" id="Phobius"/>
    </source>
</evidence>
<proteinExistence type="predicted"/>
<dbReference type="AlphaFoldDB" id="A0AAD0YRD6"/>
<keyword evidence="1" id="KW-0472">Membrane</keyword>
<evidence type="ECO:0000313" key="3">
    <source>
        <dbReference type="Proteomes" id="UP000278288"/>
    </source>
</evidence>
<dbReference type="Pfam" id="PF14329">
    <property type="entry name" value="DUF4386"/>
    <property type="match status" value="1"/>
</dbReference>
<dbReference type="EMBL" id="CP033923">
    <property type="protein sequence ID" value="AZA92738.1"/>
    <property type="molecule type" value="Genomic_DNA"/>
</dbReference>
<accession>A0AAD0YRD6</accession>
<evidence type="ECO:0000313" key="2">
    <source>
        <dbReference type="EMBL" id="AZA92738.1"/>
    </source>
</evidence>
<organism evidence="2 3">
    <name type="scientific">Chryseobacterium nakagawai</name>
    <dbReference type="NCBI Taxonomy" id="1241982"/>
    <lineage>
        <taxon>Bacteria</taxon>
        <taxon>Pseudomonadati</taxon>
        <taxon>Bacteroidota</taxon>
        <taxon>Flavobacteriia</taxon>
        <taxon>Flavobacteriales</taxon>
        <taxon>Weeksellaceae</taxon>
        <taxon>Chryseobacterium group</taxon>
        <taxon>Chryseobacterium</taxon>
    </lineage>
</organism>
<feature type="transmembrane region" description="Helical" evidence="1">
    <location>
        <begin position="12"/>
        <end position="31"/>
    </location>
</feature>
<feature type="transmembrane region" description="Helical" evidence="1">
    <location>
        <begin position="51"/>
        <end position="73"/>
    </location>
</feature>
<reference evidence="2 3" key="1">
    <citation type="submission" date="2018-11" db="EMBL/GenBank/DDBJ databases">
        <title>Proposal to divide the Flavobacteriaceae and reorganize its genera based on Amino Acid Identity values calculated from whole genome sequences.</title>
        <authorList>
            <person name="Nicholson A.C."/>
            <person name="Gulvik C.A."/>
            <person name="Whitney A.M."/>
            <person name="Humrighouse B.W."/>
            <person name="Bell M."/>
            <person name="Holmes B."/>
            <person name="Steigerwalt A.G."/>
            <person name="Villarma A."/>
            <person name="Sheth M."/>
            <person name="Batra D."/>
            <person name="Pryor J."/>
            <person name="Bernardet J.-F."/>
            <person name="Hugo C."/>
            <person name="Kampfer P."/>
            <person name="Newman J."/>
            <person name="McQuiston J.R."/>
        </authorList>
    </citation>
    <scope>NUCLEOTIDE SEQUENCE [LARGE SCALE GENOMIC DNA]</scope>
    <source>
        <strain evidence="2 3">G0041</strain>
    </source>
</reference>
<sequence>MNINNKTARLAGFIYLVVIITGFYSLMYVPSQLIVWEDPELTFHHISSSSLFRLGIASSMLCYIAFGFLPLVLYQLLKETDKNAARLMVIFALISVPISFINLQSKFSVLTLVEGADYLKIFDTQQLQAQMMLLLNNYNKGILIVQIFWGLWLFPLGYLVYRSGFLPKILGVFLMLGCLGYVLNVFGRTTIPHFPDYAISGYITLPASIGEIGMCLWLLIVGVKSKTINNNQN</sequence>
<protein>
    <submittedName>
        <fullName evidence="2">DUF4386 domain-containing protein</fullName>
    </submittedName>
</protein>
<name>A0AAD0YRD6_CHRNA</name>
<dbReference type="InterPro" id="IPR025495">
    <property type="entry name" value="DUF4386"/>
</dbReference>
<dbReference type="Proteomes" id="UP000278288">
    <property type="component" value="Chromosome"/>
</dbReference>
<keyword evidence="1" id="KW-1133">Transmembrane helix</keyword>
<feature type="transmembrane region" description="Helical" evidence="1">
    <location>
        <begin position="168"/>
        <end position="187"/>
    </location>
</feature>
<feature type="transmembrane region" description="Helical" evidence="1">
    <location>
        <begin position="141"/>
        <end position="161"/>
    </location>
</feature>
<feature type="transmembrane region" description="Helical" evidence="1">
    <location>
        <begin position="85"/>
        <end position="103"/>
    </location>
</feature>
<feature type="transmembrane region" description="Helical" evidence="1">
    <location>
        <begin position="199"/>
        <end position="223"/>
    </location>
</feature>
<dbReference type="KEGG" id="cnk:EG343_20165"/>
<dbReference type="RefSeq" id="WP_123859496.1">
    <property type="nucleotide sequence ID" value="NZ_CP033923.1"/>
</dbReference>
<gene>
    <name evidence="2" type="ORF">EG343_20165</name>
</gene>
<keyword evidence="1" id="KW-0812">Transmembrane</keyword>